<proteinExistence type="predicted"/>
<sequence length="244" mass="27908">MSRLKMINTFSQHKSNKSSTLKIWPDDHPTRSFNDSDFSTLHIDGQSTDVDAPPDIIDVDKDDDIIDDEDSLPYDLAYSDDEDLINVDDDDDMSADVVQGHDSDGGGDDRPPSHQVPTGCGGCLGHRKPNLGSRKAGKLHTRQETRNLGLKKITNIHGPVSIWFEWNDRETLMPLGDHTAHWANYLRELVRELPMHYPSWRQTQFDLMPHMESERWPKIYTGIQQHLQKIYNGNKSALKAQHWV</sequence>
<organism evidence="2">
    <name type="scientific">Tanacetum cinerariifolium</name>
    <name type="common">Dalmatian daisy</name>
    <name type="synonym">Chrysanthemum cinerariifolium</name>
    <dbReference type="NCBI Taxonomy" id="118510"/>
    <lineage>
        <taxon>Eukaryota</taxon>
        <taxon>Viridiplantae</taxon>
        <taxon>Streptophyta</taxon>
        <taxon>Embryophyta</taxon>
        <taxon>Tracheophyta</taxon>
        <taxon>Spermatophyta</taxon>
        <taxon>Magnoliopsida</taxon>
        <taxon>eudicotyledons</taxon>
        <taxon>Gunneridae</taxon>
        <taxon>Pentapetalae</taxon>
        <taxon>asterids</taxon>
        <taxon>campanulids</taxon>
        <taxon>Asterales</taxon>
        <taxon>Asteraceae</taxon>
        <taxon>Asteroideae</taxon>
        <taxon>Anthemideae</taxon>
        <taxon>Anthemidinae</taxon>
        <taxon>Tanacetum</taxon>
    </lineage>
</organism>
<accession>A0A699L7C6</accession>
<evidence type="ECO:0000313" key="2">
    <source>
        <dbReference type="EMBL" id="GFB22250.1"/>
    </source>
</evidence>
<feature type="region of interest" description="Disordered" evidence="1">
    <location>
        <begin position="9"/>
        <end position="71"/>
    </location>
</feature>
<feature type="compositionally biased region" description="Basic and acidic residues" evidence="1">
    <location>
        <begin position="99"/>
        <end position="112"/>
    </location>
</feature>
<dbReference type="EMBL" id="BKCJ010579004">
    <property type="protein sequence ID" value="GFB22250.1"/>
    <property type="molecule type" value="Genomic_DNA"/>
</dbReference>
<name>A0A699L7C6_TANCI</name>
<gene>
    <name evidence="2" type="ORF">Tci_694221</name>
</gene>
<evidence type="ECO:0000256" key="1">
    <source>
        <dbReference type="SAM" id="MobiDB-lite"/>
    </source>
</evidence>
<feature type="compositionally biased region" description="Acidic residues" evidence="1">
    <location>
        <begin position="60"/>
        <end position="71"/>
    </location>
</feature>
<comment type="caution">
    <text evidence="2">The sequence shown here is derived from an EMBL/GenBank/DDBJ whole genome shotgun (WGS) entry which is preliminary data.</text>
</comment>
<feature type="compositionally biased region" description="Polar residues" evidence="1">
    <location>
        <begin position="9"/>
        <end position="21"/>
    </location>
</feature>
<feature type="compositionally biased region" description="Basic residues" evidence="1">
    <location>
        <begin position="125"/>
        <end position="137"/>
    </location>
</feature>
<feature type="region of interest" description="Disordered" evidence="1">
    <location>
        <begin position="86"/>
        <end position="137"/>
    </location>
</feature>
<dbReference type="AlphaFoldDB" id="A0A699L7C6"/>
<protein>
    <submittedName>
        <fullName evidence="2">Uncharacterized protein</fullName>
    </submittedName>
</protein>
<reference evidence="2" key="1">
    <citation type="journal article" date="2019" name="Sci. Rep.">
        <title>Draft genome of Tanacetum cinerariifolium, the natural source of mosquito coil.</title>
        <authorList>
            <person name="Yamashiro T."/>
            <person name="Shiraishi A."/>
            <person name="Satake H."/>
            <person name="Nakayama K."/>
        </authorList>
    </citation>
    <scope>NUCLEOTIDE SEQUENCE</scope>
</reference>